<feature type="transmembrane region" description="Helical" evidence="1">
    <location>
        <begin position="107"/>
        <end position="127"/>
    </location>
</feature>
<organism evidence="2 3">
    <name type="scientific">Phycomyces blakesleeanus</name>
    <dbReference type="NCBI Taxonomy" id="4837"/>
    <lineage>
        <taxon>Eukaryota</taxon>
        <taxon>Fungi</taxon>
        <taxon>Fungi incertae sedis</taxon>
        <taxon>Mucoromycota</taxon>
        <taxon>Mucoromycotina</taxon>
        <taxon>Mucoromycetes</taxon>
        <taxon>Mucorales</taxon>
        <taxon>Phycomycetaceae</taxon>
        <taxon>Phycomyces</taxon>
    </lineage>
</organism>
<dbReference type="Proteomes" id="UP001448207">
    <property type="component" value="Unassembled WGS sequence"/>
</dbReference>
<name>A0ABR3B022_PHYBL</name>
<keyword evidence="1" id="KW-0812">Transmembrane</keyword>
<dbReference type="InterPro" id="IPR011011">
    <property type="entry name" value="Znf_FYVE_PHD"/>
</dbReference>
<reference evidence="2 3" key="1">
    <citation type="submission" date="2024-04" db="EMBL/GenBank/DDBJ databases">
        <title>Symmetric and asymmetric DNA N6-adenine methylation regulates different biological responses in Mucorales.</title>
        <authorList>
            <consortium name="Lawrence Berkeley National Laboratory"/>
            <person name="Lax C."/>
            <person name="Mondo S.J."/>
            <person name="Osorio-Concepcion M."/>
            <person name="Muszewska A."/>
            <person name="Corrochano-Luque M."/>
            <person name="Gutierrez G."/>
            <person name="Riley R."/>
            <person name="Lipzen A."/>
            <person name="Guo J."/>
            <person name="Hundley H."/>
            <person name="Amirebrahimi M."/>
            <person name="Ng V."/>
            <person name="Lorenzo-Gutierrez D."/>
            <person name="Binder U."/>
            <person name="Yang J."/>
            <person name="Song Y."/>
            <person name="Canovas D."/>
            <person name="Navarro E."/>
            <person name="Freitag M."/>
            <person name="Gabaldon T."/>
            <person name="Grigoriev I.V."/>
            <person name="Corrochano L.M."/>
            <person name="Nicolas F.E."/>
            <person name="Garre V."/>
        </authorList>
    </citation>
    <scope>NUCLEOTIDE SEQUENCE [LARGE SCALE GENOMIC DNA]</scope>
    <source>
        <strain evidence="2 3">L51</strain>
    </source>
</reference>
<feature type="non-terminal residue" evidence="2">
    <location>
        <position position="138"/>
    </location>
</feature>
<evidence type="ECO:0008006" key="4">
    <source>
        <dbReference type="Google" id="ProtNLM"/>
    </source>
</evidence>
<comment type="caution">
    <text evidence="2">The sequence shown here is derived from an EMBL/GenBank/DDBJ whole genome shotgun (WGS) entry which is preliminary data.</text>
</comment>
<dbReference type="Gene3D" id="3.90.980.20">
    <property type="match status" value="1"/>
</dbReference>
<gene>
    <name evidence="2" type="ORF">J3Q64DRAFT_1746593</name>
</gene>
<protein>
    <recommendedName>
        <fullName evidence="4">Zinc finger PHD-type domain-containing protein</fullName>
    </recommendedName>
</protein>
<keyword evidence="3" id="KW-1185">Reference proteome</keyword>
<dbReference type="SUPFAM" id="SSF57903">
    <property type="entry name" value="FYVE/PHD zinc finger"/>
    <property type="match status" value="1"/>
</dbReference>
<keyword evidence="1" id="KW-0472">Membrane</keyword>
<evidence type="ECO:0000313" key="3">
    <source>
        <dbReference type="Proteomes" id="UP001448207"/>
    </source>
</evidence>
<sequence length="138" mass="16673">MLQCETCQQFFHEDCIIGAPGPLLFGDRFLRFRCAVCTQGEEEYERQNMSWMTIVHLVIYNLMRRQGIEATKIKDRDHKFFRWKEDVCAFIEDHWHYLAPDKQRKAYIFYFEFCALIIFTRSFSNIFQSGFEKFHQSG</sequence>
<dbReference type="EMBL" id="JBCLYO010000012">
    <property type="protein sequence ID" value="KAL0084232.1"/>
    <property type="molecule type" value="Genomic_DNA"/>
</dbReference>
<evidence type="ECO:0000313" key="2">
    <source>
        <dbReference type="EMBL" id="KAL0084232.1"/>
    </source>
</evidence>
<accession>A0ABR3B022</accession>
<evidence type="ECO:0000256" key="1">
    <source>
        <dbReference type="SAM" id="Phobius"/>
    </source>
</evidence>
<keyword evidence="1" id="KW-1133">Transmembrane helix</keyword>
<proteinExistence type="predicted"/>